<dbReference type="InterPro" id="IPR011051">
    <property type="entry name" value="RmlC_Cupin_sf"/>
</dbReference>
<organism evidence="1 2">
    <name type="scientific">Psychromonas aquatilis</name>
    <dbReference type="NCBI Taxonomy" id="2005072"/>
    <lineage>
        <taxon>Bacteria</taxon>
        <taxon>Pseudomonadati</taxon>
        <taxon>Pseudomonadota</taxon>
        <taxon>Gammaproteobacteria</taxon>
        <taxon>Alteromonadales</taxon>
        <taxon>Psychromonadaceae</taxon>
        <taxon>Psychromonas</taxon>
    </lineage>
</organism>
<evidence type="ECO:0000313" key="2">
    <source>
        <dbReference type="Proteomes" id="UP001369082"/>
    </source>
</evidence>
<dbReference type="SUPFAM" id="SSF51182">
    <property type="entry name" value="RmlC-like cupins"/>
    <property type="match status" value="1"/>
</dbReference>
<name>A0ABU9GM47_9GAMM</name>
<comment type="caution">
    <text evidence="1">The sequence shown here is derived from an EMBL/GenBank/DDBJ whole genome shotgun (WGS) entry which is preliminary data.</text>
</comment>
<keyword evidence="2" id="KW-1185">Reference proteome</keyword>
<dbReference type="EMBL" id="JBAKAZ010000004">
    <property type="protein sequence ID" value="MEL0628334.1"/>
    <property type="molecule type" value="Genomic_DNA"/>
</dbReference>
<accession>A0ABU9GM47</accession>
<dbReference type="Proteomes" id="UP001369082">
    <property type="component" value="Unassembled WGS sequence"/>
</dbReference>
<proteinExistence type="predicted"/>
<gene>
    <name evidence="1" type="ORF">V6256_01820</name>
</gene>
<dbReference type="RefSeq" id="WP_341596283.1">
    <property type="nucleotide sequence ID" value="NZ_JBAKAZ010000004.1"/>
</dbReference>
<reference evidence="1 2" key="1">
    <citation type="submission" date="2024-02" db="EMBL/GenBank/DDBJ databases">
        <title>Bacteria isolated from the canopy kelp, Nereocystis luetkeana.</title>
        <authorList>
            <person name="Pfister C.A."/>
            <person name="Younker I.T."/>
            <person name="Light S.H."/>
        </authorList>
    </citation>
    <scope>NUCLEOTIDE SEQUENCE [LARGE SCALE GENOMIC DNA]</scope>
    <source>
        <strain evidence="1 2">TI.1.05</strain>
    </source>
</reference>
<evidence type="ECO:0000313" key="1">
    <source>
        <dbReference type="EMBL" id="MEL0628334.1"/>
    </source>
</evidence>
<protein>
    <submittedName>
        <fullName evidence="1">Uncharacterized protein</fullName>
    </submittedName>
</protein>
<sequence length="113" mass="12752">MQYSLEDYNGLFITDRQDALNFRYRISEPGYFSSWHIAGDPTLIIIRSGTLRLTVRNGEYRDFSAGELFIAQDALQEDESFDSALHGHTAALIGDEKLQAVHIKLANKVLCSN</sequence>